<organism evidence="4 5">
    <name type="scientific">Flemingia macrophylla</name>
    <dbReference type="NCBI Taxonomy" id="520843"/>
    <lineage>
        <taxon>Eukaryota</taxon>
        <taxon>Viridiplantae</taxon>
        <taxon>Streptophyta</taxon>
        <taxon>Embryophyta</taxon>
        <taxon>Tracheophyta</taxon>
        <taxon>Spermatophyta</taxon>
        <taxon>Magnoliopsida</taxon>
        <taxon>eudicotyledons</taxon>
        <taxon>Gunneridae</taxon>
        <taxon>Pentapetalae</taxon>
        <taxon>rosids</taxon>
        <taxon>fabids</taxon>
        <taxon>Fabales</taxon>
        <taxon>Fabaceae</taxon>
        <taxon>Papilionoideae</taxon>
        <taxon>50 kb inversion clade</taxon>
        <taxon>NPAAA clade</taxon>
        <taxon>indigoferoid/millettioid clade</taxon>
        <taxon>Phaseoleae</taxon>
        <taxon>Flemingia</taxon>
    </lineage>
</organism>
<protein>
    <recommendedName>
        <fullName evidence="3">Fe-S metabolism associated domain-containing protein</fullName>
    </recommendedName>
</protein>
<comment type="similarity">
    <text evidence="1">Belongs to the SufE family.</text>
</comment>
<evidence type="ECO:0000256" key="1">
    <source>
        <dbReference type="ARBA" id="ARBA00010282"/>
    </source>
</evidence>
<dbReference type="EMBL" id="JBGMDY010000011">
    <property type="protein sequence ID" value="KAL2318801.1"/>
    <property type="molecule type" value="Genomic_DNA"/>
</dbReference>
<evidence type="ECO:0000256" key="2">
    <source>
        <dbReference type="SAM" id="MobiDB-lite"/>
    </source>
</evidence>
<dbReference type="PANTHER" id="PTHR43597:SF5">
    <property type="entry name" value="SUFE-LIKE PROTEIN 2, CHLOROPLASTIC"/>
    <property type="match status" value="1"/>
</dbReference>
<proteinExistence type="inferred from homology"/>
<evidence type="ECO:0000259" key="3">
    <source>
        <dbReference type="Pfam" id="PF02657"/>
    </source>
</evidence>
<dbReference type="Proteomes" id="UP001603857">
    <property type="component" value="Unassembled WGS sequence"/>
</dbReference>
<dbReference type="InterPro" id="IPR003808">
    <property type="entry name" value="Fe-S_metab-assoc_dom"/>
</dbReference>
<reference evidence="4 5" key="1">
    <citation type="submission" date="2024-08" db="EMBL/GenBank/DDBJ databases">
        <title>Insights into the chromosomal genome structure of Flemingia macrophylla.</title>
        <authorList>
            <person name="Ding Y."/>
            <person name="Zhao Y."/>
            <person name="Bi W."/>
            <person name="Wu M."/>
            <person name="Zhao G."/>
            <person name="Gong Y."/>
            <person name="Li W."/>
            <person name="Zhang P."/>
        </authorList>
    </citation>
    <scope>NUCLEOTIDE SEQUENCE [LARGE SCALE GENOMIC DNA]</scope>
    <source>
        <strain evidence="4">DYQJB</strain>
        <tissue evidence="4">Leaf</tissue>
    </source>
</reference>
<name>A0ABD1L5L6_9FABA</name>
<keyword evidence="5" id="KW-1185">Reference proteome</keyword>
<dbReference type="Pfam" id="PF02657">
    <property type="entry name" value="SufE"/>
    <property type="match status" value="1"/>
</dbReference>
<evidence type="ECO:0000313" key="4">
    <source>
        <dbReference type="EMBL" id="KAL2318801.1"/>
    </source>
</evidence>
<accession>A0ABD1L5L6</accession>
<gene>
    <name evidence="4" type="ORF">Fmac_032677</name>
</gene>
<feature type="compositionally biased region" description="Basic and acidic residues" evidence="2">
    <location>
        <begin position="158"/>
        <end position="192"/>
    </location>
</feature>
<comment type="caution">
    <text evidence="4">The sequence shown here is derived from an EMBL/GenBank/DDBJ whole genome shotgun (WGS) entry which is preliminary data.</text>
</comment>
<feature type="region of interest" description="Disordered" evidence="2">
    <location>
        <begin position="152"/>
        <end position="215"/>
    </location>
</feature>
<dbReference type="AlphaFoldDB" id="A0ABD1L5L6"/>
<evidence type="ECO:0000313" key="5">
    <source>
        <dbReference type="Proteomes" id="UP001603857"/>
    </source>
</evidence>
<dbReference type="PANTHER" id="PTHR43597">
    <property type="entry name" value="SULFUR ACCEPTOR PROTEIN CSDE"/>
    <property type="match status" value="1"/>
</dbReference>
<sequence length="294" mass="33324">MLRDPKAKKFYNTKNLRQAEGVKLVEEHWEQLHNPQSIEGDTQVFDKSHKSRCMKAFFWNARGLDNPDTRRTLKHLIVSHKPHPLGLAEPMCSFTHSNYWTELGFRKLCTNSKENLWLLFSETITAAVIGASDQFVAITVSVLGVNHGHYIDNPARGEAAETDRRQRARGEAARGEAAEADHRQRVRGEAARMAEGAKGGGGGRDRDGRRRRQRACARSKVAKKLDSLASEFTSLAEPIERVKRLLHYASLLPTLEATERVPENRVTGCAMEVWVVAEVDERRRMRCGWQDVEL</sequence>
<feature type="domain" description="Fe-S metabolism associated" evidence="3">
    <location>
        <begin position="230"/>
        <end position="283"/>
    </location>
</feature>
<dbReference type="Gene3D" id="3.90.1010.10">
    <property type="match status" value="1"/>
</dbReference>
<dbReference type="SUPFAM" id="SSF82649">
    <property type="entry name" value="SufE/NifU"/>
    <property type="match status" value="1"/>
</dbReference>